<dbReference type="AlphaFoldDB" id="A0A2P2PJ89"/>
<evidence type="ECO:0000313" key="1">
    <source>
        <dbReference type="EMBL" id="MBX54840.1"/>
    </source>
</evidence>
<dbReference type="EMBL" id="GGEC01074356">
    <property type="protein sequence ID" value="MBX54840.1"/>
    <property type="molecule type" value="Transcribed_RNA"/>
</dbReference>
<protein>
    <submittedName>
        <fullName evidence="1">Uncharacterized protein</fullName>
    </submittedName>
</protein>
<accession>A0A2P2PJ89</accession>
<proteinExistence type="predicted"/>
<organism evidence="1">
    <name type="scientific">Rhizophora mucronata</name>
    <name type="common">Asiatic mangrove</name>
    <dbReference type="NCBI Taxonomy" id="61149"/>
    <lineage>
        <taxon>Eukaryota</taxon>
        <taxon>Viridiplantae</taxon>
        <taxon>Streptophyta</taxon>
        <taxon>Embryophyta</taxon>
        <taxon>Tracheophyta</taxon>
        <taxon>Spermatophyta</taxon>
        <taxon>Magnoliopsida</taxon>
        <taxon>eudicotyledons</taxon>
        <taxon>Gunneridae</taxon>
        <taxon>Pentapetalae</taxon>
        <taxon>rosids</taxon>
        <taxon>fabids</taxon>
        <taxon>Malpighiales</taxon>
        <taxon>Rhizophoraceae</taxon>
        <taxon>Rhizophora</taxon>
    </lineage>
</organism>
<name>A0A2P2PJ89_RHIMU</name>
<reference evidence="1" key="1">
    <citation type="submission" date="2018-02" db="EMBL/GenBank/DDBJ databases">
        <title>Rhizophora mucronata_Transcriptome.</title>
        <authorList>
            <person name="Meera S.P."/>
            <person name="Sreeshan A."/>
            <person name="Augustine A."/>
        </authorList>
    </citation>
    <scope>NUCLEOTIDE SEQUENCE</scope>
    <source>
        <tissue evidence="1">Leaf</tissue>
    </source>
</reference>
<sequence>MFLYDSCFRIQVMSIWLVLRCHSTTTPLIYLVLGLARTNAILSSQLQLNLRLRLCCCSCCYCSCFRMDSVSIFLVIRDTMMSCS</sequence>